<gene>
    <name evidence="2" type="ORF">Tco_0751512</name>
</gene>
<proteinExistence type="predicted"/>
<accession>A0ABQ4Z5U6</accession>
<name>A0ABQ4Z5U6_9ASTR</name>
<protein>
    <submittedName>
        <fullName evidence="2">Uncharacterized protein</fullName>
    </submittedName>
</protein>
<dbReference type="EMBL" id="BQNB010011015">
    <property type="protein sequence ID" value="GJS84971.1"/>
    <property type="molecule type" value="Genomic_DNA"/>
</dbReference>
<dbReference type="Proteomes" id="UP001151760">
    <property type="component" value="Unassembled WGS sequence"/>
</dbReference>
<comment type="caution">
    <text evidence="2">The sequence shown here is derived from an EMBL/GenBank/DDBJ whole genome shotgun (WGS) entry which is preliminary data.</text>
</comment>
<keyword evidence="3" id="KW-1185">Reference proteome</keyword>
<evidence type="ECO:0000256" key="1">
    <source>
        <dbReference type="SAM" id="MobiDB-lite"/>
    </source>
</evidence>
<sequence>MDDEEEINTSREEINIGIKEVSNGSTKVDSGTTSKRGQREGKAPMVEEDIQATHKTKEQITQEEAGLEEAIKLQAQMDEELAKQIHLDEMVAKRMTKEEALSKQQKKRKAQVQFEAQYYTEEDRISTTSFIPIIRRIFKKRNKKPTNPSTEWKEQSQKSSQVKKIQLEGLKNLQTFK</sequence>
<feature type="region of interest" description="Disordered" evidence="1">
    <location>
        <begin position="1"/>
        <end position="44"/>
    </location>
</feature>
<reference evidence="2" key="2">
    <citation type="submission" date="2022-01" db="EMBL/GenBank/DDBJ databases">
        <authorList>
            <person name="Yamashiro T."/>
            <person name="Shiraishi A."/>
            <person name="Satake H."/>
            <person name="Nakayama K."/>
        </authorList>
    </citation>
    <scope>NUCLEOTIDE SEQUENCE</scope>
</reference>
<organism evidence="2 3">
    <name type="scientific">Tanacetum coccineum</name>
    <dbReference type="NCBI Taxonomy" id="301880"/>
    <lineage>
        <taxon>Eukaryota</taxon>
        <taxon>Viridiplantae</taxon>
        <taxon>Streptophyta</taxon>
        <taxon>Embryophyta</taxon>
        <taxon>Tracheophyta</taxon>
        <taxon>Spermatophyta</taxon>
        <taxon>Magnoliopsida</taxon>
        <taxon>eudicotyledons</taxon>
        <taxon>Gunneridae</taxon>
        <taxon>Pentapetalae</taxon>
        <taxon>asterids</taxon>
        <taxon>campanulids</taxon>
        <taxon>Asterales</taxon>
        <taxon>Asteraceae</taxon>
        <taxon>Asteroideae</taxon>
        <taxon>Anthemideae</taxon>
        <taxon>Anthemidinae</taxon>
        <taxon>Tanacetum</taxon>
    </lineage>
</organism>
<evidence type="ECO:0000313" key="3">
    <source>
        <dbReference type="Proteomes" id="UP001151760"/>
    </source>
</evidence>
<reference evidence="2" key="1">
    <citation type="journal article" date="2022" name="Int. J. Mol. Sci.">
        <title>Draft Genome of Tanacetum Coccineum: Genomic Comparison of Closely Related Tanacetum-Family Plants.</title>
        <authorList>
            <person name="Yamashiro T."/>
            <person name="Shiraishi A."/>
            <person name="Nakayama K."/>
            <person name="Satake H."/>
        </authorList>
    </citation>
    <scope>NUCLEOTIDE SEQUENCE</scope>
</reference>
<feature type="compositionally biased region" description="Polar residues" evidence="1">
    <location>
        <begin position="22"/>
        <end position="35"/>
    </location>
</feature>
<feature type="region of interest" description="Disordered" evidence="1">
    <location>
        <begin position="140"/>
        <end position="164"/>
    </location>
</feature>
<evidence type="ECO:0000313" key="2">
    <source>
        <dbReference type="EMBL" id="GJS84971.1"/>
    </source>
</evidence>